<evidence type="ECO:0000313" key="5">
    <source>
        <dbReference type="EMBL" id="KAK3670961.1"/>
    </source>
</evidence>
<keyword evidence="3" id="KW-0812">Transmembrane</keyword>
<feature type="transmembrane region" description="Helical" evidence="3">
    <location>
        <begin position="155"/>
        <end position="177"/>
    </location>
</feature>
<dbReference type="PANTHER" id="PTHR23520:SF5">
    <property type="entry name" value="TRANSPORTER, PUTATIVE (AFU_ORTHOLOGUE AFUA_3G04000)-RELATED"/>
    <property type="match status" value="1"/>
</dbReference>
<dbReference type="Pfam" id="PF07690">
    <property type="entry name" value="MFS_1"/>
    <property type="match status" value="2"/>
</dbReference>
<keyword evidence="3" id="KW-1133">Transmembrane helix</keyword>
<feature type="region of interest" description="Disordered" evidence="2">
    <location>
        <begin position="222"/>
        <end position="258"/>
    </location>
</feature>
<feature type="transmembrane region" description="Helical" evidence="3">
    <location>
        <begin position="272"/>
        <end position="294"/>
    </location>
</feature>
<feature type="transmembrane region" description="Helical" evidence="3">
    <location>
        <begin position="91"/>
        <end position="124"/>
    </location>
</feature>
<reference evidence="5" key="1">
    <citation type="submission" date="2023-07" db="EMBL/GenBank/DDBJ databases">
        <title>Black Yeasts Isolated from many extreme environments.</title>
        <authorList>
            <person name="Coleine C."/>
            <person name="Stajich J.E."/>
            <person name="Selbmann L."/>
        </authorList>
    </citation>
    <scope>NUCLEOTIDE SEQUENCE</scope>
    <source>
        <strain evidence="5">CCFEE 5485</strain>
    </source>
</reference>
<dbReference type="InterPro" id="IPR011701">
    <property type="entry name" value="MFS"/>
</dbReference>
<evidence type="ECO:0000313" key="6">
    <source>
        <dbReference type="Proteomes" id="UP001274830"/>
    </source>
</evidence>
<dbReference type="GO" id="GO:0022857">
    <property type="term" value="F:transmembrane transporter activity"/>
    <property type="evidence" value="ECO:0007669"/>
    <property type="project" value="InterPro"/>
</dbReference>
<feature type="compositionally biased region" description="Acidic residues" evidence="2">
    <location>
        <begin position="461"/>
        <end position="473"/>
    </location>
</feature>
<keyword evidence="6" id="KW-1185">Reference proteome</keyword>
<evidence type="ECO:0000256" key="3">
    <source>
        <dbReference type="SAM" id="Phobius"/>
    </source>
</evidence>
<feature type="transmembrane region" description="Helical" evidence="3">
    <location>
        <begin position="345"/>
        <end position="366"/>
    </location>
</feature>
<dbReference type="InterPro" id="IPR020846">
    <property type="entry name" value="MFS_dom"/>
</dbReference>
<dbReference type="AlphaFoldDB" id="A0AAE0TS44"/>
<feature type="transmembrane region" description="Helical" evidence="3">
    <location>
        <begin position="306"/>
        <end position="324"/>
    </location>
</feature>
<gene>
    <name evidence="5" type="ORF">LTR78_009239</name>
</gene>
<accession>A0AAE0TS44</accession>
<dbReference type="EMBL" id="JAUTXT010000049">
    <property type="protein sequence ID" value="KAK3670961.1"/>
    <property type="molecule type" value="Genomic_DNA"/>
</dbReference>
<dbReference type="PROSITE" id="PS50850">
    <property type="entry name" value="MFS"/>
    <property type="match status" value="1"/>
</dbReference>
<dbReference type="PANTHER" id="PTHR23520">
    <property type="entry name" value="TRANSPORTER, PUTATIVE (AFU_ORTHOLOGUE AFUA_3G04000)-RELATED"/>
    <property type="match status" value="1"/>
</dbReference>
<dbReference type="GO" id="GO:0000329">
    <property type="term" value="C:fungal-type vacuole membrane"/>
    <property type="evidence" value="ECO:0007669"/>
    <property type="project" value="TreeGrafter"/>
</dbReference>
<proteinExistence type="predicted"/>
<feature type="transmembrane region" description="Helical" evidence="3">
    <location>
        <begin position="63"/>
        <end position="84"/>
    </location>
</feature>
<feature type="compositionally biased region" description="Basic and acidic residues" evidence="2">
    <location>
        <begin position="450"/>
        <end position="460"/>
    </location>
</feature>
<feature type="domain" description="Major facilitator superfamily (MFS) profile" evidence="4">
    <location>
        <begin position="25"/>
        <end position="448"/>
    </location>
</feature>
<name>A0AAE0TS44_9PEZI</name>
<dbReference type="Gene3D" id="1.20.1250.20">
    <property type="entry name" value="MFS general substrate transporter like domains"/>
    <property type="match status" value="2"/>
</dbReference>
<dbReference type="InterPro" id="IPR036259">
    <property type="entry name" value="MFS_trans_sf"/>
</dbReference>
<dbReference type="Proteomes" id="UP001274830">
    <property type="component" value="Unassembled WGS sequence"/>
</dbReference>
<evidence type="ECO:0000256" key="1">
    <source>
        <dbReference type="ARBA" id="ARBA00004141"/>
    </source>
</evidence>
<feature type="transmembrane region" description="Helical" evidence="3">
    <location>
        <begin position="34"/>
        <end position="51"/>
    </location>
</feature>
<sequence length="482" mass="51458">MPMKGFAAKAADTLGIATLATCSKDIYILLLTRFIRMTAYGSSTLILALYFQQLKYADTQIGLFMTLTLIGDVAISLALTLVADRLGRRRILILGAMSMALSGIVFATISNYWILLLAAVIGVISPSGNEIGPFRAIEESTIAHLTEKERRSDVFAWYVIFGTLGTAGGSLACGWFVQRLQTSGWTELDSFRVVFWYYTGCGVVKAALSLLLTKACEPAPKPPVSHDPAEASHEMQPFLDTSSPNQPASKPPPAKKSILGLSPKSQATLAKLCMLFFFDSLASGMVPGSLVAYFMNGKFAMPKGTLGSIMSGAAFAASIGNIFASAISKKIGLVQTMVFTHFPSAVFLALFPFPSSLTVTIILLVARSVLGSMDQAPRSAFLSAVVLDDERTATMGIVNTVKTMSQSSGPLITGVLAGRGHFWVAFVIAGALKGSYDIGLLTLFVRHEAESKKDAQRAPESEDSDEESEDEDAQQAPGNAGR</sequence>
<dbReference type="SUPFAM" id="SSF103473">
    <property type="entry name" value="MFS general substrate transporter"/>
    <property type="match status" value="1"/>
</dbReference>
<comment type="caution">
    <text evidence="5">The sequence shown here is derived from an EMBL/GenBank/DDBJ whole genome shotgun (WGS) entry which is preliminary data.</text>
</comment>
<evidence type="ECO:0000256" key="2">
    <source>
        <dbReference type="SAM" id="MobiDB-lite"/>
    </source>
</evidence>
<feature type="region of interest" description="Disordered" evidence="2">
    <location>
        <begin position="450"/>
        <end position="482"/>
    </location>
</feature>
<comment type="subcellular location">
    <subcellularLocation>
        <location evidence="1">Membrane</location>
        <topology evidence="1">Multi-pass membrane protein</topology>
    </subcellularLocation>
</comment>
<protein>
    <recommendedName>
        <fullName evidence="4">Major facilitator superfamily (MFS) profile domain-containing protein</fullName>
    </recommendedName>
</protein>
<organism evidence="5 6">
    <name type="scientific">Recurvomyces mirabilis</name>
    <dbReference type="NCBI Taxonomy" id="574656"/>
    <lineage>
        <taxon>Eukaryota</taxon>
        <taxon>Fungi</taxon>
        <taxon>Dikarya</taxon>
        <taxon>Ascomycota</taxon>
        <taxon>Pezizomycotina</taxon>
        <taxon>Dothideomycetes</taxon>
        <taxon>Dothideomycetidae</taxon>
        <taxon>Mycosphaerellales</taxon>
        <taxon>Teratosphaeriaceae</taxon>
        <taxon>Recurvomyces</taxon>
    </lineage>
</organism>
<keyword evidence="3" id="KW-0472">Membrane</keyword>
<evidence type="ECO:0000259" key="4">
    <source>
        <dbReference type="PROSITE" id="PS50850"/>
    </source>
</evidence>